<organism evidence="2 3">
    <name type="scientific">Eleutherodactylus coqui</name>
    <name type="common">Puerto Rican coqui</name>
    <dbReference type="NCBI Taxonomy" id="57060"/>
    <lineage>
        <taxon>Eukaryota</taxon>
        <taxon>Metazoa</taxon>
        <taxon>Chordata</taxon>
        <taxon>Craniata</taxon>
        <taxon>Vertebrata</taxon>
        <taxon>Euteleostomi</taxon>
        <taxon>Amphibia</taxon>
        <taxon>Batrachia</taxon>
        <taxon>Anura</taxon>
        <taxon>Neobatrachia</taxon>
        <taxon>Hyloidea</taxon>
        <taxon>Eleutherodactylidae</taxon>
        <taxon>Eleutherodactylinae</taxon>
        <taxon>Eleutherodactylus</taxon>
        <taxon>Eleutherodactylus</taxon>
    </lineage>
</organism>
<evidence type="ECO:0000256" key="1">
    <source>
        <dbReference type="SAM" id="Phobius"/>
    </source>
</evidence>
<accession>A0A8J6ESZ5</accession>
<gene>
    <name evidence="2" type="ORF">GDO78_003491</name>
</gene>
<feature type="transmembrane region" description="Helical" evidence="1">
    <location>
        <begin position="16"/>
        <end position="33"/>
    </location>
</feature>
<keyword evidence="1" id="KW-0472">Membrane</keyword>
<evidence type="ECO:0000313" key="2">
    <source>
        <dbReference type="EMBL" id="KAG9475062.1"/>
    </source>
</evidence>
<keyword evidence="1" id="KW-1133">Transmembrane helix</keyword>
<dbReference type="AlphaFoldDB" id="A0A8J6ESZ5"/>
<protein>
    <submittedName>
        <fullName evidence="2">Uncharacterized protein</fullName>
    </submittedName>
</protein>
<reference evidence="2" key="1">
    <citation type="thesis" date="2020" institute="ProQuest LLC" country="789 East Eisenhower Parkway, Ann Arbor, MI, USA">
        <title>Comparative Genomics and Chromosome Evolution.</title>
        <authorList>
            <person name="Mudd A.B."/>
        </authorList>
    </citation>
    <scope>NUCLEOTIDE SEQUENCE</scope>
    <source>
        <strain evidence="2">HN-11 Male</strain>
        <tissue evidence="2">Kidney and liver</tissue>
    </source>
</reference>
<dbReference type="EMBL" id="WNTK01000012">
    <property type="protein sequence ID" value="KAG9475062.1"/>
    <property type="molecule type" value="Genomic_DNA"/>
</dbReference>
<comment type="caution">
    <text evidence="2">The sequence shown here is derived from an EMBL/GenBank/DDBJ whole genome shotgun (WGS) entry which is preliminary data.</text>
</comment>
<feature type="transmembrane region" description="Helical" evidence="1">
    <location>
        <begin position="45"/>
        <end position="62"/>
    </location>
</feature>
<keyword evidence="1" id="KW-0812">Transmembrane</keyword>
<evidence type="ECO:0000313" key="3">
    <source>
        <dbReference type="Proteomes" id="UP000770717"/>
    </source>
</evidence>
<dbReference type="Proteomes" id="UP000770717">
    <property type="component" value="Unassembled WGS sequence"/>
</dbReference>
<proteinExistence type="predicted"/>
<sequence>MCVRIYSSEMLRLYSNPFYCMYDILMATVLLRWHPSMFHAGVSLLLWPSLAAPSVLLISMFFPRTSFSTVCCRPVFCNSFFASTECCEVLDPMHLPPHGTIFKVDLRRSEQLDFQSQHGLLPFLILLHYLFSSQPYVELDSSHQTSYLNQKVTVEKGLWAVRTEKHFF</sequence>
<name>A0A8J6ESZ5_ELECQ</name>
<keyword evidence="3" id="KW-1185">Reference proteome</keyword>